<evidence type="ECO:0000256" key="7">
    <source>
        <dbReference type="SAM" id="Phobius"/>
    </source>
</evidence>
<sequence length="882" mass="95398">MLRAIWEGVRNVVRPRAAQRDAQQEIDAFYEAAIADKKARGMTENEARRQVRLENGSADLVRDAVFESRWEDRVESVRRDVAFAGRILARNFGLSVIAVVTLALAIGSTTAVYSVVEGVLLRPFPFTQQDRLLMVWQKGEDGKNSNVGFATFDDWRKLNHSFSYMGAVSFWTPTLVSDAGAENLSGFRVSAGMFDMLGVRMRVGRDFTKEEDIRGQGTSVILGYALWQSRFGGDPAVVGKSVQLGSKVYTVVGVLPENMPSVFSFDPRKEADIYSPLAYDTSLEYACRTCQHLRVLGRLRDGVTEKQALAEMDQISKSLVQQYPTEYAASGVLFTELHEYVVGNVRPVLLLLFGAVALVLLIACVNVSNLLLSLALKRRREFALRASLGAGSRRLVRQMLTEALSLACVGSALGFGLAWAILRAVLKAGGTSLPRMHDVHLDAGVLAFTIFVCVASALIFGLLPAFHARKADPVDALNEGTRATTSGGRLRLKNALVASNVAISLVLLIAAGLMTKSFVRLTRVNPGLSSKGVLTVRVSLWGQKYQKDPAVVSFYDEVLRRISAVPGVESVGLTSQLPLGGNLDRYGVHAVDKPRANPENDPSADRYSISPEYFRALLIPLLQGREFTNEDDRTESQKVMVISETFAKTVWPGEDPIGKQLRVGGMDSPIRTVVGVVGDVLHKGLDAEHTMQMYIPHSQFTDSDVVLVVRAKGVEPAAIGGDVRRAITAVDAQQPIGAEMTMAEVVRASVARQRFSALLFAAFALCGALMAAVGIYGVVSYAVVQRTQEIGIRIAMGAPAGSVFALILKKGMQPALLGLMAGLPAAFAISQLLASLLFKVKANDAVTYAAMTIAVIAVALLACIVPARRATHVNAVTAIRTE</sequence>
<dbReference type="InterPro" id="IPR003838">
    <property type="entry name" value="ABC3_permease_C"/>
</dbReference>
<feature type="transmembrane region" description="Helical" evidence="7">
    <location>
        <begin position="443"/>
        <end position="466"/>
    </location>
</feature>
<comment type="subcellular location">
    <subcellularLocation>
        <location evidence="1">Cell membrane</location>
        <topology evidence="1">Multi-pass membrane protein</topology>
    </subcellularLocation>
</comment>
<protein>
    <submittedName>
        <fullName evidence="10">ABC efflux pump, inner membrane subunit</fullName>
    </submittedName>
</protein>
<evidence type="ECO:0000256" key="3">
    <source>
        <dbReference type="ARBA" id="ARBA00022692"/>
    </source>
</evidence>
<accession>Q1IQ02</accession>
<name>Q1IQ02_KORVE</name>
<dbReference type="Pfam" id="PF12704">
    <property type="entry name" value="MacB_PCD"/>
    <property type="match status" value="2"/>
</dbReference>
<dbReference type="InterPro" id="IPR017800">
    <property type="entry name" value="ADOP"/>
</dbReference>
<reference evidence="10 11" key="1">
    <citation type="journal article" date="2009" name="Appl. Environ. Microbiol.">
        <title>Three genomes from the phylum Acidobacteria provide insight into the lifestyles of these microorganisms in soils.</title>
        <authorList>
            <person name="Ward N.L."/>
            <person name="Challacombe J.F."/>
            <person name="Janssen P.H."/>
            <person name="Henrissat B."/>
            <person name="Coutinho P.M."/>
            <person name="Wu M."/>
            <person name="Xie G."/>
            <person name="Haft D.H."/>
            <person name="Sait M."/>
            <person name="Badger J."/>
            <person name="Barabote R.D."/>
            <person name="Bradley B."/>
            <person name="Brettin T.S."/>
            <person name="Brinkac L.M."/>
            <person name="Bruce D."/>
            <person name="Creasy T."/>
            <person name="Daugherty S.C."/>
            <person name="Davidsen T.M."/>
            <person name="DeBoy R.T."/>
            <person name="Detter J.C."/>
            <person name="Dodson R.J."/>
            <person name="Durkin A.S."/>
            <person name="Ganapathy A."/>
            <person name="Gwinn-Giglio M."/>
            <person name="Han C.S."/>
            <person name="Khouri H."/>
            <person name="Kiss H."/>
            <person name="Kothari S.P."/>
            <person name="Madupu R."/>
            <person name="Nelson K.E."/>
            <person name="Nelson W.C."/>
            <person name="Paulsen I."/>
            <person name="Penn K."/>
            <person name="Ren Q."/>
            <person name="Rosovitz M.J."/>
            <person name="Selengut J.D."/>
            <person name="Shrivastava S."/>
            <person name="Sullivan S.A."/>
            <person name="Tapia R."/>
            <person name="Thompson L.S."/>
            <person name="Watkins K.L."/>
            <person name="Yang Q."/>
            <person name="Yu C."/>
            <person name="Zafar N."/>
            <person name="Zhou L."/>
            <person name="Kuske C.R."/>
        </authorList>
    </citation>
    <scope>NUCLEOTIDE SEQUENCE [LARGE SCALE GENOMIC DNA]</scope>
    <source>
        <strain evidence="10 11">Ellin345</strain>
    </source>
</reference>
<dbReference type="GO" id="GO:0022857">
    <property type="term" value="F:transmembrane transporter activity"/>
    <property type="evidence" value="ECO:0007669"/>
    <property type="project" value="TreeGrafter"/>
</dbReference>
<dbReference type="GO" id="GO:0005886">
    <property type="term" value="C:plasma membrane"/>
    <property type="evidence" value="ECO:0007669"/>
    <property type="project" value="UniProtKB-SubCell"/>
</dbReference>
<dbReference type="KEGG" id="aba:Acid345_2047"/>
<evidence type="ECO:0000313" key="11">
    <source>
        <dbReference type="Proteomes" id="UP000002432"/>
    </source>
</evidence>
<feature type="domain" description="MacB-like periplasmic core" evidence="9">
    <location>
        <begin position="95"/>
        <end position="314"/>
    </location>
</feature>
<evidence type="ECO:0000256" key="4">
    <source>
        <dbReference type="ARBA" id="ARBA00022989"/>
    </source>
</evidence>
<feature type="transmembrane region" description="Helical" evidence="7">
    <location>
        <begin position="403"/>
        <end position="422"/>
    </location>
</feature>
<evidence type="ECO:0000256" key="2">
    <source>
        <dbReference type="ARBA" id="ARBA00022475"/>
    </source>
</evidence>
<organism evidence="10 11">
    <name type="scientific">Koribacter versatilis (strain Ellin345)</name>
    <dbReference type="NCBI Taxonomy" id="204669"/>
    <lineage>
        <taxon>Bacteria</taxon>
        <taxon>Pseudomonadati</taxon>
        <taxon>Acidobacteriota</taxon>
        <taxon>Terriglobia</taxon>
        <taxon>Terriglobales</taxon>
        <taxon>Candidatus Korobacteraceae</taxon>
        <taxon>Candidatus Korobacter</taxon>
    </lineage>
</organism>
<feature type="domain" description="ABC3 transporter permease C-terminal" evidence="8">
    <location>
        <begin position="355"/>
        <end position="473"/>
    </location>
</feature>
<dbReference type="STRING" id="204669.Acid345_2047"/>
<evidence type="ECO:0000313" key="10">
    <source>
        <dbReference type="EMBL" id="ABF41048.1"/>
    </source>
</evidence>
<feature type="transmembrane region" description="Helical" evidence="7">
    <location>
        <begin position="846"/>
        <end position="865"/>
    </location>
</feature>
<feature type="domain" description="MacB-like periplasmic core" evidence="9">
    <location>
        <begin position="501"/>
        <end position="724"/>
    </location>
</feature>
<evidence type="ECO:0000256" key="5">
    <source>
        <dbReference type="ARBA" id="ARBA00023136"/>
    </source>
</evidence>
<gene>
    <name evidence="10" type="ordered locus">Acid345_2047</name>
</gene>
<dbReference type="NCBIfam" id="TIGR03434">
    <property type="entry name" value="ADOP"/>
    <property type="match status" value="1"/>
</dbReference>
<dbReference type="eggNOG" id="COG0577">
    <property type="taxonomic scope" value="Bacteria"/>
</dbReference>
<dbReference type="HOGENOM" id="CLU_009433_1_0_0"/>
<dbReference type="Pfam" id="PF02687">
    <property type="entry name" value="FtsX"/>
    <property type="match status" value="2"/>
</dbReference>
<dbReference type="PANTHER" id="PTHR30572:SF4">
    <property type="entry name" value="ABC TRANSPORTER PERMEASE YTRF"/>
    <property type="match status" value="1"/>
</dbReference>
<feature type="transmembrane region" description="Helical" evidence="7">
    <location>
        <begin position="348"/>
        <end position="372"/>
    </location>
</feature>
<dbReference type="InterPro" id="IPR025857">
    <property type="entry name" value="MacB_PCD"/>
</dbReference>
<feature type="domain" description="ABC3 transporter permease C-terminal" evidence="8">
    <location>
        <begin position="762"/>
        <end position="874"/>
    </location>
</feature>
<feature type="transmembrane region" description="Helical" evidence="7">
    <location>
        <begin position="790"/>
        <end position="808"/>
    </location>
</feature>
<dbReference type="Proteomes" id="UP000002432">
    <property type="component" value="Chromosome"/>
</dbReference>
<feature type="transmembrane region" description="Helical" evidence="7">
    <location>
        <begin position="815"/>
        <end position="834"/>
    </location>
</feature>
<keyword evidence="3 7" id="KW-0812">Transmembrane</keyword>
<evidence type="ECO:0000256" key="6">
    <source>
        <dbReference type="ARBA" id="ARBA00038076"/>
    </source>
</evidence>
<keyword evidence="2" id="KW-1003">Cell membrane</keyword>
<feature type="transmembrane region" description="Helical" evidence="7">
    <location>
        <begin position="92"/>
        <end position="116"/>
    </location>
</feature>
<keyword evidence="11" id="KW-1185">Reference proteome</keyword>
<proteinExistence type="inferred from homology"/>
<comment type="similarity">
    <text evidence="6">Belongs to the ABC-4 integral membrane protein family.</text>
</comment>
<dbReference type="AlphaFoldDB" id="Q1IQ02"/>
<dbReference type="InterPro" id="IPR050250">
    <property type="entry name" value="Macrolide_Exporter_MacB"/>
</dbReference>
<feature type="transmembrane region" description="Helical" evidence="7">
    <location>
        <begin position="757"/>
        <end position="784"/>
    </location>
</feature>
<keyword evidence="4 7" id="KW-1133">Transmembrane helix</keyword>
<evidence type="ECO:0000259" key="8">
    <source>
        <dbReference type="Pfam" id="PF02687"/>
    </source>
</evidence>
<evidence type="ECO:0000259" key="9">
    <source>
        <dbReference type="Pfam" id="PF12704"/>
    </source>
</evidence>
<evidence type="ECO:0000256" key="1">
    <source>
        <dbReference type="ARBA" id="ARBA00004651"/>
    </source>
</evidence>
<keyword evidence="5 7" id="KW-0472">Membrane</keyword>
<dbReference type="PANTHER" id="PTHR30572">
    <property type="entry name" value="MEMBRANE COMPONENT OF TRANSPORTER-RELATED"/>
    <property type="match status" value="1"/>
</dbReference>
<dbReference type="EnsemblBacteria" id="ABF41048">
    <property type="protein sequence ID" value="ABF41048"/>
    <property type="gene ID" value="Acid345_2047"/>
</dbReference>
<dbReference type="EMBL" id="CP000360">
    <property type="protein sequence ID" value="ABF41048.1"/>
    <property type="molecule type" value="Genomic_DNA"/>
</dbReference>